<dbReference type="NCBIfam" id="TIGR04057">
    <property type="entry name" value="SusC_RagA_signa"/>
    <property type="match status" value="1"/>
</dbReference>
<dbReference type="InterPro" id="IPR023996">
    <property type="entry name" value="TonB-dep_OMP_SusC/RagA"/>
</dbReference>
<feature type="transmembrane region" description="Helical" evidence="8">
    <location>
        <begin position="52"/>
        <end position="72"/>
    </location>
</feature>
<proteinExistence type="inferred from homology"/>
<evidence type="ECO:0000256" key="6">
    <source>
        <dbReference type="ARBA" id="ARBA00023237"/>
    </source>
</evidence>
<dbReference type="InterPro" id="IPR039426">
    <property type="entry name" value="TonB-dep_rcpt-like"/>
</dbReference>
<protein>
    <submittedName>
        <fullName evidence="10">SusC/RagA family TonB-linked outer membrane protein</fullName>
    </submittedName>
</protein>
<comment type="subcellular location">
    <subcellularLocation>
        <location evidence="1 7">Cell outer membrane</location>
        <topology evidence="1 7">Multi-pass membrane protein</topology>
    </subcellularLocation>
</comment>
<keyword evidence="2 7" id="KW-0813">Transport</keyword>
<evidence type="ECO:0000256" key="1">
    <source>
        <dbReference type="ARBA" id="ARBA00004571"/>
    </source>
</evidence>
<evidence type="ECO:0000256" key="2">
    <source>
        <dbReference type="ARBA" id="ARBA00022448"/>
    </source>
</evidence>
<sequence length="1198" mass="130863">MHCFKYTRNEFLINLKHTKFMNLSSLTEEFHNFFKSNVKKKFFREKSIIKDIMRIGIVTATILITTSAQLLFATPLKSQPINEVEVTLGLKNETLVQAFQKIEAVTGYHFMYRKDEVESIRNLNLPVTKLTVETFLKIALANTALTYRQVKDQILIMHSNKLISYSKLNDYKIPYGISTSFTTANIVTGKVTDDRGNPLAGVSITIKGSTIGTSTDKSGNYAIDAPENGTLIFSFIGFITQEIAVNNQTIINATLKEESRELNEVVVTALGIKKSKRGLVYSSAEVKGSEFTEARENNVASALTGKIAGVDATQIASGPGGSSRIVIRGVGAINGSANNQPLYVVNGSPIYNGNGGASASSTGFNYDTGDGISSINPDDIETITVLKSGAAAALYGSQAANGVILITTKSGRAQKGIGVDFNTNYVTGTPSSYPNYQYEYGSGNDGVKPATQAAALSAGRLSYGAKVDGSMVVQFDGVERPYSPVKVKDNVNNFYRPSTNFTNTIAFYGGSSALNFRLSMSDLDAKAQTPNSTFDRKTSNLSVSSHLGKNDFITIEGNAQYNYEKGHNRPNVGYAELNPSWATYLLGNTVDIRSLAPGYNDNGDEIQWNPVPAAPNPWFVVNRTGNDDIRNRFIGSGSVQVNFFPNLFVKGIISKDFLFSNRSNYTPIGTAFTPKGYYNSYEDQFDISNARATINYSTKFLKDFSVYAFVGVNRERHNSLSSSITGRDFIIPDFISYTNLGTLDVPNKSESHFGTNSLFGSADLDFKRIIYLSFTGRKDWFSTLNPGNNAIFYPSIGGSVILSDALRLPEAISFLKLRGSWAQVGNATVDPYAINQTYNLTPGGFNGLPVLNASNRLPNPGLRPLTVTTSEGGFEIQFFNNRLGIDATYYDRMTTNNILQPDISNASGYLAGNQNVGTLRNRGIELLLTGTPLITPNFRWNVSYNMAWNKNQILSLAPGLTTLTIGSGIAGGVNVISQVGLPYATLQAPVFLKNAKGIQVYNSVSGYEQSVRQNLGVANPPYIMGLTNEFRYKRLSLNILLDGKFGSVGYSNLWQYASRFGLTKETLPGRENGLQVTGVDQNGNSFSKLWDVTLLDTYYNNRGNNYAGSVNVFKTDFVKLRSLILSYNLPVNKMRLVKIQSASIALVARNLAILYSDKRVKEAGLDPEFGQTVSNTTGTSGTGEPRTRDIGLNLNIKF</sequence>
<keyword evidence="4 7" id="KW-0812">Transmembrane</keyword>
<evidence type="ECO:0000256" key="7">
    <source>
        <dbReference type="PROSITE-ProRule" id="PRU01360"/>
    </source>
</evidence>
<evidence type="ECO:0000256" key="5">
    <source>
        <dbReference type="ARBA" id="ARBA00023136"/>
    </source>
</evidence>
<keyword evidence="3 7" id="KW-1134">Transmembrane beta strand</keyword>
<evidence type="ECO:0000256" key="8">
    <source>
        <dbReference type="SAM" id="Phobius"/>
    </source>
</evidence>
<dbReference type="AlphaFoldDB" id="A0A5J5ID83"/>
<dbReference type="InterPro" id="IPR036942">
    <property type="entry name" value="Beta-barrel_TonB_sf"/>
</dbReference>
<dbReference type="Pfam" id="PF13715">
    <property type="entry name" value="CarbopepD_reg_2"/>
    <property type="match status" value="1"/>
</dbReference>
<dbReference type="Gene3D" id="2.60.40.1120">
    <property type="entry name" value="Carboxypeptidase-like, regulatory domain"/>
    <property type="match status" value="1"/>
</dbReference>
<dbReference type="Proteomes" id="UP000326903">
    <property type="component" value="Unassembled WGS sequence"/>
</dbReference>
<keyword evidence="8" id="KW-1133">Transmembrane helix</keyword>
<keyword evidence="11" id="KW-1185">Reference proteome</keyword>
<dbReference type="PROSITE" id="PS52016">
    <property type="entry name" value="TONB_DEPENDENT_REC_3"/>
    <property type="match status" value="1"/>
</dbReference>
<dbReference type="EMBL" id="VYQF01000005">
    <property type="protein sequence ID" value="KAA9037717.1"/>
    <property type="molecule type" value="Genomic_DNA"/>
</dbReference>
<evidence type="ECO:0000259" key="9">
    <source>
        <dbReference type="Pfam" id="PF07715"/>
    </source>
</evidence>
<dbReference type="InterPro" id="IPR023997">
    <property type="entry name" value="TonB-dep_OMP_SusC/RagA_CS"/>
</dbReference>
<dbReference type="SUPFAM" id="SSF56935">
    <property type="entry name" value="Porins"/>
    <property type="match status" value="1"/>
</dbReference>
<accession>A0A5J5ID83</accession>
<evidence type="ECO:0000313" key="10">
    <source>
        <dbReference type="EMBL" id="KAA9037717.1"/>
    </source>
</evidence>
<keyword evidence="6 7" id="KW-0998">Cell outer membrane</keyword>
<dbReference type="Gene3D" id="2.40.170.20">
    <property type="entry name" value="TonB-dependent receptor, beta-barrel domain"/>
    <property type="match status" value="1"/>
</dbReference>
<reference evidence="10 11" key="1">
    <citation type="submission" date="2019-09" db="EMBL/GenBank/DDBJ databases">
        <title>Draft genome sequence of Ginsengibacter sp. BR5-29.</title>
        <authorList>
            <person name="Im W.-T."/>
        </authorList>
    </citation>
    <scope>NUCLEOTIDE SEQUENCE [LARGE SCALE GENOMIC DNA]</scope>
    <source>
        <strain evidence="10 11">BR5-29</strain>
    </source>
</reference>
<comment type="similarity">
    <text evidence="7">Belongs to the TonB-dependent receptor family.</text>
</comment>
<dbReference type="InterPro" id="IPR008969">
    <property type="entry name" value="CarboxyPept-like_regulatory"/>
</dbReference>
<dbReference type="InterPro" id="IPR037066">
    <property type="entry name" value="Plug_dom_sf"/>
</dbReference>
<keyword evidence="5 7" id="KW-0472">Membrane</keyword>
<evidence type="ECO:0000256" key="3">
    <source>
        <dbReference type="ARBA" id="ARBA00022452"/>
    </source>
</evidence>
<dbReference type="NCBIfam" id="TIGR04056">
    <property type="entry name" value="OMP_RagA_SusC"/>
    <property type="match status" value="1"/>
</dbReference>
<gene>
    <name evidence="10" type="ORF">FW778_16620</name>
</gene>
<name>A0A5J5ID83_9BACT</name>
<dbReference type="Pfam" id="PF07715">
    <property type="entry name" value="Plug"/>
    <property type="match status" value="1"/>
</dbReference>
<evidence type="ECO:0000256" key="4">
    <source>
        <dbReference type="ARBA" id="ARBA00022692"/>
    </source>
</evidence>
<organism evidence="10 11">
    <name type="scientific">Ginsengibacter hankyongi</name>
    <dbReference type="NCBI Taxonomy" id="2607284"/>
    <lineage>
        <taxon>Bacteria</taxon>
        <taxon>Pseudomonadati</taxon>
        <taxon>Bacteroidota</taxon>
        <taxon>Chitinophagia</taxon>
        <taxon>Chitinophagales</taxon>
        <taxon>Chitinophagaceae</taxon>
        <taxon>Ginsengibacter</taxon>
    </lineage>
</organism>
<dbReference type="InterPro" id="IPR012910">
    <property type="entry name" value="Plug_dom"/>
</dbReference>
<evidence type="ECO:0000313" key="11">
    <source>
        <dbReference type="Proteomes" id="UP000326903"/>
    </source>
</evidence>
<dbReference type="SUPFAM" id="SSF49464">
    <property type="entry name" value="Carboxypeptidase regulatory domain-like"/>
    <property type="match status" value="1"/>
</dbReference>
<feature type="domain" description="TonB-dependent receptor plug" evidence="9">
    <location>
        <begin position="282"/>
        <end position="403"/>
    </location>
</feature>
<dbReference type="GO" id="GO:0009279">
    <property type="term" value="C:cell outer membrane"/>
    <property type="evidence" value="ECO:0007669"/>
    <property type="project" value="UniProtKB-SubCell"/>
</dbReference>
<dbReference type="Gene3D" id="2.170.130.10">
    <property type="entry name" value="TonB-dependent receptor, plug domain"/>
    <property type="match status" value="1"/>
</dbReference>
<comment type="caution">
    <text evidence="10">The sequence shown here is derived from an EMBL/GenBank/DDBJ whole genome shotgun (WGS) entry which is preliminary data.</text>
</comment>